<evidence type="ECO:0000313" key="4">
    <source>
        <dbReference type="Proteomes" id="UP000610862"/>
    </source>
</evidence>
<dbReference type="CDD" id="cd00093">
    <property type="entry name" value="HTH_XRE"/>
    <property type="match status" value="1"/>
</dbReference>
<evidence type="ECO:0000256" key="1">
    <source>
        <dbReference type="ARBA" id="ARBA00023125"/>
    </source>
</evidence>
<dbReference type="EMBL" id="JACRTA010000001">
    <property type="protein sequence ID" value="MBC8567983.1"/>
    <property type="molecule type" value="Genomic_DNA"/>
</dbReference>
<keyword evidence="4" id="KW-1185">Reference proteome</keyword>
<accession>A0A926E7T8</accession>
<evidence type="ECO:0000259" key="2">
    <source>
        <dbReference type="PROSITE" id="PS50943"/>
    </source>
</evidence>
<name>A0A926E7T8_9FIRM</name>
<dbReference type="RefSeq" id="WP_177267554.1">
    <property type="nucleotide sequence ID" value="NZ_JACRTA010000001.1"/>
</dbReference>
<dbReference type="SUPFAM" id="SSF47413">
    <property type="entry name" value="lambda repressor-like DNA-binding domains"/>
    <property type="match status" value="1"/>
</dbReference>
<dbReference type="PANTHER" id="PTHR46558">
    <property type="entry name" value="TRACRIPTIONAL REGULATORY PROTEIN-RELATED-RELATED"/>
    <property type="match status" value="1"/>
</dbReference>
<dbReference type="InterPro" id="IPR010982">
    <property type="entry name" value="Lambda_DNA-bd_dom_sf"/>
</dbReference>
<dbReference type="SMART" id="SM00530">
    <property type="entry name" value="HTH_XRE"/>
    <property type="match status" value="1"/>
</dbReference>
<dbReference type="PANTHER" id="PTHR46558:SF11">
    <property type="entry name" value="HTH-TYPE TRANSCRIPTIONAL REGULATOR XRE"/>
    <property type="match status" value="1"/>
</dbReference>
<reference evidence="3" key="1">
    <citation type="submission" date="2020-08" db="EMBL/GenBank/DDBJ databases">
        <title>Genome public.</title>
        <authorList>
            <person name="Liu C."/>
            <person name="Sun Q."/>
        </authorList>
    </citation>
    <scope>NUCLEOTIDE SEQUENCE</scope>
    <source>
        <strain evidence="3">NSJ-24</strain>
    </source>
</reference>
<comment type="caution">
    <text evidence="3">The sequence shown here is derived from an EMBL/GenBank/DDBJ whole genome shotgun (WGS) entry which is preliminary data.</text>
</comment>
<gene>
    <name evidence="3" type="ORF">H8692_04275</name>
</gene>
<evidence type="ECO:0000313" key="3">
    <source>
        <dbReference type="EMBL" id="MBC8567983.1"/>
    </source>
</evidence>
<sequence>MRIEENKCRRDMYQAHKYISKNLRLLRYIKGLSQEQAADMLHMSRSCYCTLENGLKMPDIITLYDISTFYDISLDYLLSFDITEHMLSLLKRNKEAIEAHHFMENYLKLSHGARNQIRIKLESLADRDRSFNKFPWDYTNNEGV</sequence>
<dbReference type="Pfam" id="PF12844">
    <property type="entry name" value="HTH_19"/>
    <property type="match status" value="1"/>
</dbReference>
<dbReference type="AlphaFoldDB" id="A0A926E7T8"/>
<dbReference type="PROSITE" id="PS50943">
    <property type="entry name" value="HTH_CROC1"/>
    <property type="match status" value="1"/>
</dbReference>
<protein>
    <submittedName>
        <fullName evidence="3">Helix-turn-helix transcriptional regulator</fullName>
    </submittedName>
</protein>
<keyword evidence="1" id="KW-0238">DNA-binding</keyword>
<feature type="domain" description="HTH cro/C1-type" evidence="2">
    <location>
        <begin position="23"/>
        <end position="77"/>
    </location>
</feature>
<dbReference type="Proteomes" id="UP000610862">
    <property type="component" value="Unassembled WGS sequence"/>
</dbReference>
<organism evidence="3 4">
    <name type="scientific">Lentihominibacter hominis</name>
    <dbReference type="NCBI Taxonomy" id="2763645"/>
    <lineage>
        <taxon>Bacteria</taxon>
        <taxon>Bacillati</taxon>
        <taxon>Bacillota</taxon>
        <taxon>Clostridia</taxon>
        <taxon>Peptostreptococcales</taxon>
        <taxon>Anaerovoracaceae</taxon>
        <taxon>Lentihominibacter</taxon>
    </lineage>
</organism>
<dbReference type="InterPro" id="IPR001387">
    <property type="entry name" value="Cro/C1-type_HTH"/>
</dbReference>
<dbReference type="GO" id="GO:0003677">
    <property type="term" value="F:DNA binding"/>
    <property type="evidence" value="ECO:0007669"/>
    <property type="project" value="UniProtKB-KW"/>
</dbReference>
<proteinExistence type="predicted"/>
<dbReference type="Gene3D" id="1.10.260.40">
    <property type="entry name" value="lambda repressor-like DNA-binding domains"/>
    <property type="match status" value="1"/>
</dbReference>